<proteinExistence type="predicted"/>
<name>A0A0E0LQ82_ORYPU</name>
<dbReference type="Gramene" id="OPUNC08G00050.1">
    <property type="protein sequence ID" value="OPUNC08G00050.1"/>
    <property type="gene ID" value="OPUNC08G00050"/>
</dbReference>
<evidence type="ECO:0000313" key="3">
    <source>
        <dbReference type="Proteomes" id="UP000026962"/>
    </source>
</evidence>
<accession>A0A0E0LQ82</accession>
<dbReference type="AlphaFoldDB" id="A0A0E0LQ82"/>
<dbReference type="Pfam" id="PF07762">
    <property type="entry name" value="DUF1618"/>
    <property type="match status" value="1"/>
</dbReference>
<organism evidence="2">
    <name type="scientific">Oryza punctata</name>
    <name type="common">Red rice</name>
    <dbReference type="NCBI Taxonomy" id="4537"/>
    <lineage>
        <taxon>Eukaryota</taxon>
        <taxon>Viridiplantae</taxon>
        <taxon>Streptophyta</taxon>
        <taxon>Embryophyta</taxon>
        <taxon>Tracheophyta</taxon>
        <taxon>Spermatophyta</taxon>
        <taxon>Magnoliopsida</taxon>
        <taxon>Liliopsida</taxon>
        <taxon>Poales</taxon>
        <taxon>Poaceae</taxon>
        <taxon>BOP clade</taxon>
        <taxon>Oryzoideae</taxon>
        <taxon>Oryzeae</taxon>
        <taxon>Oryzinae</taxon>
        <taxon>Oryza</taxon>
    </lineage>
</organism>
<dbReference type="PANTHER" id="PTHR33086:SF52">
    <property type="entry name" value="OS09G0128900 PROTEIN"/>
    <property type="match status" value="1"/>
</dbReference>
<feature type="domain" description="DUF1618" evidence="1">
    <location>
        <begin position="296"/>
        <end position="438"/>
    </location>
</feature>
<sequence>MADPAVPGPMADRRHMVLFDRYVRFVDDIQEVLEETGAVPFDVSLKAVLDALPECSDEEEWDEQQQAAINAEIIRYRAEVQEPAFAIFRDRKASRPAAPGTMRKGPMASRCNAGSYYRVVLDGIDPRLTGGAVVNSLTIGVSWPPRHDLWSYPLSAFISSSRDGLLVLYFGSYRPGMPSPGCYLLLDTRMNSVAIIPPLRTTCITTMSHCGIGTGVAILRLNDFFDYVLVELFPHQDSRTHLASNKATLFLWWSPGSGPLGDGQWIQKEVLLPIPASEEDKHATRPPTYSFRADMVDLRTGILVCDHIDKLSTGTDNDDDRLVFSFIPLPEECVMKPGLVSRKRPAEEHRTMICMDPETILFVSMDGYIQGLPIGDTVLTTWTLKFPLTKHWTWEKFVARSLCVGDLLNDLPIFKESKDDRKTLHIANCPVISIHRQNLLTNITVTEFERNHEHLEWEVKGLYEVCINMDYGTVLEYSSLESHNVVGKLAAESFNIEVAERGRNVDEDDEYWEWVFLDEYQQGPDLSC</sequence>
<reference evidence="2" key="1">
    <citation type="submission" date="2015-04" db="UniProtKB">
        <authorList>
            <consortium name="EnsemblPlants"/>
        </authorList>
    </citation>
    <scope>IDENTIFICATION</scope>
</reference>
<evidence type="ECO:0000259" key="1">
    <source>
        <dbReference type="Pfam" id="PF07762"/>
    </source>
</evidence>
<dbReference type="EnsemblPlants" id="OPUNC08G00050.1">
    <property type="protein sequence ID" value="OPUNC08G00050.1"/>
    <property type="gene ID" value="OPUNC08G00050"/>
</dbReference>
<dbReference type="Proteomes" id="UP000026962">
    <property type="component" value="Chromosome 8"/>
</dbReference>
<dbReference type="InterPro" id="IPR011676">
    <property type="entry name" value="DUF1618"/>
</dbReference>
<dbReference type="HOGENOM" id="CLU_516209_0_0_1"/>
<evidence type="ECO:0000313" key="2">
    <source>
        <dbReference type="EnsemblPlants" id="OPUNC08G00050.1"/>
    </source>
</evidence>
<protein>
    <recommendedName>
        <fullName evidence="1">DUF1618 domain-containing protein</fullName>
    </recommendedName>
</protein>
<dbReference type="eggNOG" id="ENOG502R7MF">
    <property type="taxonomic scope" value="Eukaryota"/>
</dbReference>
<reference evidence="2" key="2">
    <citation type="submission" date="2018-05" db="EMBL/GenBank/DDBJ databases">
        <title>OpunRS2 (Oryza punctata Reference Sequence Version 2).</title>
        <authorList>
            <person name="Zhang J."/>
            <person name="Kudrna D."/>
            <person name="Lee S."/>
            <person name="Talag J."/>
            <person name="Welchert J."/>
            <person name="Wing R.A."/>
        </authorList>
    </citation>
    <scope>NUCLEOTIDE SEQUENCE [LARGE SCALE GENOMIC DNA]</scope>
</reference>
<dbReference type="OMA" id="ECVMKPG"/>
<keyword evidence="3" id="KW-1185">Reference proteome</keyword>
<dbReference type="PANTHER" id="PTHR33086">
    <property type="entry name" value="OS05G0468200 PROTEIN-RELATED"/>
    <property type="match status" value="1"/>
</dbReference>